<accession>A0A9X3WJ00</accession>
<dbReference type="Pfam" id="PF00534">
    <property type="entry name" value="Glycos_transf_1"/>
    <property type="match status" value="1"/>
</dbReference>
<dbReference type="GO" id="GO:0009103">
    <property type="term" value="P:lipopolysaccharide biosynthetic process"/>
    <property type="evidence" value="ECO:0007669"/>
    <property type="project" value="TreeGrafter"/>
</dbReference>
<dbReference type="InterPro" id="IPR001296">
    <property type="entry name" value="Glyco_trans_1"/>
</dbReference>
<dbReference type="Gene3D" id="3.40.50.2000">
    <property type="entry name" value="Glycogen Phosphorylase B"/>
    <property type="match status" value="2"/>
</dbReference>
<dbReference type="EMBL" id="JAMQJZ010000003">
    <property type="protein sequence ID" value="MDC3419818.1"/>
    <property type="molecule type" value="Genomic_DNA"/>
</dbReference>
<evidence type="ECO:0000313" key="3">
    <source>
        <dbReference type="EMBL" id="MDC3419818.1"/>
    </source>
</evidence>
<dbReference type="PANTHER" id="PTHR46401:SF2">
    <property type="entry name" value="GLYCOSYLTRANSFERASE WBBK-RELATED"/>
    <property type="match status" value="1"/>
</dbReference>
<dbReference type="Proteomes" id="UP001145072">
    <property type="component" value="Unassembled WGS sequence"/>
</dbReference>
<keyword evidence="1 3" id="KW-0808">Transferase</keyword>
<evidence type="ECO:0000313" key="4">
    <source>
        <dbReference type="Proteomes" id="UP001145072"/>
    </source>
</evidence>
<dbReference type="EC" id="2.4.-.-" evidence="3"/>
<proteinExistence type="predicted"/>
<feature type="domain" description="Glycosyl transferase family 1" evidence="2">
    <location>
        <begin position="197"/>
        <end position="339"/>
    </location>
</feature>
<dbReference type="PANTHER" id="PTHR46401">
    <property type="entry name" value="GLYCOSYLTRANSFERASE WBBK-RELATED"/>
    <property type="match status" value="1"/>
</dbReference>
<organism evidence="3 4">
    <name type="scientific">Aquibacillus koreensis</name>
    <dbReference type="NCBI Taxonomy" id="279446"/>
    <lineage>
        <taxon>Bacteria</taxon>
        <taxon>Bacillati</taxon>
        <taxon>Bacillota</taxon>
        <taxon>Bacilli</taxon>
        <taxon>Bacillales</taxon>
        <taxon>Bacillaceae</taxon>
        <taxon>Aquibacillus</taxon>
    </lineage>
</organism>
<sequence>MKTIVISGINLFEGGPLSVYKDCLNSIIENRLNEKNNIIAFVHKKELFKEYTDKITLIELPKSRENYLYRIWYEYIYFYLYSRHKNIDVWLSLHDITPNVKAKKRYVYCHNASPFYKMTKTETRFAPRLKLFNLFYKYLYKINIRKNDYVIVQQDWIKKRFMQAFNIENIIVAHPDTSSIKDNGRPINYNNEVNSNLFFYPSVPRVFKNFEVICEAAQILNKKGISNYKIVLTLDGTENSYSKYLINKYKEVENVKFVGLLKRENVYNYYAKSDCLIFPSKLESWGLPITEYKNFGKPIILANTEYAKETLGTYDKVRFFDPNSSEDLARILEEYIDKRVEWDSIQLKMNPDTSSWSELLNIIL</sequence>
<name>A0A9X3WJ00_9BACI</name>
<keyword evidence="4" id="KW-1185">Reference proteome</keyword>
<dbReference type="RefSeq" id="WP_259866477.1">
    <property type="nucleotide sequence ID" value="NZ_JAMQJZ010000003.1"/>
</dbReference>
<dbReference type="GO" id="GO:0016757">
    <property type="term" value="F:glycosyltransferase activity"/>
    <property type="evidence" value="ECO:0007669"/>
    <property type="project" value="UniProtKB-KW"/>
</dbReference>
<keyword evidence="3" id="KW-0328">Glycosyltransferase</keyword>
<reference evidence="3" key="1">
    <citation type="submission" date="2022-06" db="EMBL/GenBank/DDBJ databases">
        <title>Aquibacillus sp. a new bacterium isolated from soil saline samples.</title>
        <authorList>
            <person name="Galisteo C."/>
            <person name="De La Haba R."/>
            <person name="Sanchez-Porro C."/>
            <person name="Ventosa A."/>
        </authorList>
    </citation>
    <scope>NUCLEOTIDE SEQUENCE</scope>
    <source>
        <strain evidence="3">JCM 12387</strain>
    </source>
</reference>
<dbReference type="SUPFAM" id="SSF53756">
    <property type="entry name" value="UDP-Glycosyltransferase/glycogen phosphorylase"/>
    <property type="match status" value="1"/>
</dbReference>
<evidence type="ECO:0000256" key="1">
    <source>
        <dbReference type="ARBA" id="ARBA00022679"/>
    </source>
</evidence>
<gene>
    <name evidence="3" type="ORF">NC661_05480</name>
</gene>
<protein>
    <submittedName>
        <fullName evidence="3">Glycosyltransferase</fullName>
        <ecNumber evidence="3">2.4.-.-</ecNumber>
    </submittedName>
</protein>
<evidence type="ECO:0000259" key="2">
    <source>
        <dbReference type="Pfam" id="PF00534"/>
    </source>
</evidence>
<comment type="caution">
    <text evidence="3">The sequence shown here is derived from an EMBL/GenBank/DDBJ whole genome shotgun (WGS) entry which is preliminary data.</text>
</comment>
<dbReference type="AlphaFoldDB" id="A0A9X3WJ00"/>